<comment type="caution">
    <text evidence="1">The sequence shown here is derived from an EMBL/GenBank/DDBJ whole genome shotgun (WGS) entry which is preliminary data.</text>
</comment>
<name>A0ABS8MDY8_9FLAO</name>
<evidence type="ECO:0000313" key="1">
    <source>
        <dbReference type="EMBL" id="MCC9063734.1"/>
    </source>
</evidence>
<organism evidence="1 2">
    <name type="scientific">Flavobacterium piscisymbiosum</name>
    <dbReference type="NCBI Taxonomy" id="2893753"/>
    <lineage>
        <taxon>Bacteria</taxon>
        <taxon>Pseudomonadati</taxon>
        <taxon>Bacteroidota</taxon>
        <taxon>Flavobacteriia</taxon>
        <taxon>Flavobacteriales</taxon>
        <taxon>Flavobacteriaceae</taxon>
        <taxon>Flavobacterium</taxon>
    </lineage>
</organism>
<gene>
    <name evidence="1" type="ORF">LNP81_12120</name>
</gene>
<proteinExistence type="predicted"/>
<dbReference type="Proteomes" id="UP001430679">
    <property type="component" value="Unassembled WGS sequence"/>
</dbReference>
<keyword evidence="2" id="KW-1185">Reference proteome</keyword>
<reference evidence="1" key="1">
    <citation type="submission" date="2021-11" db="EMBL/GenBank/DDBJ databases">
        <title>Description of novel Flavobacterium species.</title>
        <authorList>
            <person name="Saticioglu I.B."/>
            <person name="Ay H."/>
            <person name="Altun S."/>
            <person name="Duman M."/>
        </authorList>
    </citation>
    <scope>NUCLEOTIDE SEQUENCE</scope>
    <source>
        <strain evidence="1">F-30</strain>
    </source>
</reference>
<evidence type="ECO:0000313" key="2">
    <source>
        <dbReference type="Proteomes" id="UP001430679"/>
    </source>
</evidence>
<sequence length="193" mass="21947">MLDILKEYKRPNDKISELIKNGDIISLKKGLYVNATKNGVSGTEPFLIANHLWGPSYVSLESALSYWGLIPERVYETSSMTIKLSKKYKTPAGRYTYRTTPWPYYSFGIKSIELSDGQTALIASPEKALCDKIITTSRLVLRGTAQTLNFLTDDLRIEPESLRKLNLKVIRSWTKDAPKKQSLLMLIKTLERL</sequence>
<dbReference type="EMBL" id="JAJJMM010000001">
    <property type="protein sequence ID" value="MCC9063734.1"/>
    <property type="molecule type" value="Genomic_DNA"/>
</dbReference>
<accession>A0ABS8MDY8</accession>
<evidence type="ECO:0008006" key="3">
    <source>
        <dbReference type="Google" id="ProtNLM"/>
    </source>
</evidence>
<dbReference type="RefSeq" id="WP_230036134.1">
    <property type="nucleotide sequence ID" value="NZ_JAJJMM010000001.1"/>
</dbReference>
<protein>
    <recommendedName>
        <fullName evidence="3">Transcriptional regulator, AbiEi antitoxin, Type IV TA system</fullName>
    </recommendedName>
</protein>